<gene>
    <name evidence="1" type="ORF">RN001_005691</name>
</gene>
<proteinExistence type="predicted"/>
<dbReference type="EMBL" id="JARPUR010000002">
    <property type="protein sequence ID" value="KAK4882372.1"/>
    <property type="molecule type" value="Genomic_DNA"/>
</dbReference>
<accession>A0AAN7PC76</accession>
<keyword evidence="2" id="KW-1185">Reference proteome</keyword>
<sequence length="177" mass="20256">MFVAGSLIQNPYPQRATVGVPYLITPYFNNVSIVLNPCHEGKLIKANYAFGKKKLRLKLCDDIIRTELKNYFKKRKDIINGPKYFGDHTDCEKYYCRGSKQGEENLIPILMTSHLFTSIMEANRKLGNHASSLIYDVDMNAAETFNSIVAKFISGERINYCLKNSSLSYNAEDFFQE</sequence>
<reference evidence="2" key="1">
    <citation type="submission" date="2023-01" db="EMBL/GenBank/DDBJ databases">
        <title>Key to firefly adult light organ development and bioluminescence: homeobox transcription factors regulate luciferase expression and transportation to peroxisome.</title>
        <authorList>
            <person name="Fu X."/>
        </authorList>
    </citation>
    <scope>NUCLEOTIDE SEQUENCE [LARGE SCALE GENOMIC DNA]</scope>
</reference>
<name>A0AAN7PC76_9COLE</name>
<evidence type="ECO:0000313" key="2">
    <source>
        <dbReference type="Proteomes" id="UP001353858"/>
    </source>
</evidence>
<evidence type="ECO:0000313" key="1">
    <source>
        <dbReference type="EMBL" id="KAK4882372.1"/>
    </source>
</evidence>
<dbReference type="AlphaFoldDB" id="A0AAN7PC76"/>
<organism evidence="1 2">
    <name type="scientific">Aquatica leii</name>
    <dbReference type="NCBI Taxonomy" id="1421715"/>
    <lineage>
        <taxon>Eukaryota</taxon>
        <taxon>Metazoa</taxon>
        <taxon>Ecdysozoa</taxon>
        <taxon>Arthropoda</taxon>
        <taxon>Hexapoda</taxon>
        <taxon>Insecta</taxon>
        <taxon>Pterygota</taxon>
        <taxon>Neoptera</taxon>
        <taxon>Endopterygota</taxon>
        <taxon>Coleoptera</taxon>
        <taxon>Polyphaga</taxon>
        <taxon>Elateriformia</taxon>
        <taxon>Elateroidea</taxon>
        <taxon>Lampyridae</taxon>
        <taxon>Luciolinae</taxon>
        <taxon>Aquatica</taxon>
    </lineage>
</organism>
<comment type="caution">
    <text evidence="1">The sequence shown here is derived from an EMBL/GenBank/DDBJ whole genome shotgun (WGS) entry which is preliminary data.</text>
</comment>
<protein>
    <submittedName>
        <fullName evidence="1">Uncharacterized protein</fullName>
    </submittedName>
</protein>
<dbReference type="Proteomes" id="UP001353858">
    <property type="component" value="Unassembled WGS sequence"/>
</dbReference>